<proteinExistence type="predicted"/>
<organism evidence="1 2">
    <name type="scientific">Desulfofarcimen acetoxidans (strain ATCC 49208 / DSM 771 / KCTC 5769 / VKM B-1644 / 5575)</name>
    <name type="common">Desulfotomaculum acetoxidans</name>
    <dbReference type="NCBI Taxonomy" id="485916"/>
    <lineage>
        <taxon>Bacteria</taxon>
        <taxon>Bacillati</taxon>
        <taxon>Bacillota</taxon>
        <taxon>Clostridia</taxon>
        <taxon>Eubacteriales</taxon>
        <taxon>Peptococcaceae</taxon>
        <taxon>Desulfofarcimen</taxon>
    </lineage>
</organism>
<dbReference type="AlphaFoldDB" id="C8VZP1"/>
<dbReference type="EMBL" id="CP001720">
    <property type="protein sequence ID" value="ACV63019.1"/>
    <property type="molecule type" value="Genomic_DNA"/>
</dbReference>
<reference evidence="1 2" key="1">
    <citation type="journal article" date="2009" name="Stand. Genomic Sci.">
        <title>Complete genome sequence of Desulfotomaculum acetoxidans type strain (5575).</title>
        <authorList>
            <person name="Spring S."/>
            <person name="Lapidus A."/>
            <person name="Schroder M."/>
            <person name="Gleim D."/>
            <person name="Sims D."/>
            <person name="Meincke L."/>
            <person name="Glavina Del Rio T."/>
            <person name="Tice H."/>
            <person name="Copeland A."/>
            <person name="Cheng J.F."/>
            <person name="Lucas S."/>
            <person name="Chen F."/>
            <person name="Nolan M."/>
            <person name="Bruce D."/>
            <person name="Goodwin L."/>
            <person name="Pitluck S."/>
            <person name="Ivanova N."/>
            <person name="Mavromatis K."/>
            <person name="Mikhailova N."/>
            <person name="Pati A."/>
            <person name="Chen A."/>
            <person name="Palaniappan K."/>
            <person name="Land M."/>
            <person name="Hauser L."/>
            <person name="Chang Y.J."/>
            <person name="Jeffries C.D."/>
            <person name="Chain P."/>
            <person name="Saunders E."/>
            <person name="Brettin T."/>
            <person name="Detter J.C."/>
            <person name="Goker M."/>
            <person name="Bristow J."/>
            <person name="Eisen J.A."/>
            <person name="Markowitz V."/>
            <person name="Hugenholtz P."/>
            <person name="Kyrpides N.C."/>
            <person name="Klenk H.P."/>
            <person name="Han C."/>
        </authorList>
    </citation>
    <scope>NUCLEOTIDE SEQUENCE [LARGE SCALE GENOMIC DNA]</scope>
    <source>
        <strain evidence="2">ATCC 49208 / DSM 771 / VKM B-1644</strain>
    </source>
</reference>
<name>C8VZP1_DESAS</name>
<dbReference type="Proteomes" id="UP000002217">
    <property type="component" value="Chromosome"/>
</dbReference>
<dbReference type="HOGENOM" id="CLU_2715751_0_0_9"/>
<protein>
    <submittedName>
        <fullName evidence="1">Uncharacterized protein</fullName>
    </submittedName>
</protein>
<sequence length="72" mass="8064">MVIPNQNGVLSSMKTNCPKGITVSSLYLTPASSDGRRDWIAEYEAEVRLKQSNNLNTSNDQNILQILKRLDI</sequence>
<dbReference type="STRING" id="485916.Dtox_2201"/>
<dbReference type="KEGG" id="dae:Dtox_2201"/>
<accession>C8VZP1</accession>
<evidence type="ECO:0000313" key="2">
    <source>
        <dbReference type="Proteomes" id="UP000002217"/>
    </source>
</evidence>
<evidence type="ECO:0000313" key="1">
    <source>
        <dbReference type="EMBL" id="ACV63019.1"/>
    </source>
</evidence>
<keyword evidence="2" id="KW-1185">Reference proteome</keyword>
<gene>
    <name evidence="1" type="ordered locus">Dtox_2201</name>
</gene>